<evidence type="ECO:0000313" key="3">
    <source>
        <dbReference type="EMBL" id="CAE7732322.1"/>
    </source>
</evidence>
<dbReference type="OrthoDB" id="361283at2759"/>
<dbReference type="GO" id="GO:0006508">
    <property type="term" value="P:proteolysis"/>
    <property type="evidence" value="ECO:0007669"/>
    <property type="project" value="InterPro"/>
</dbReference>
<gene>
    <name evidence="3" type="primary">GB210</name>
    <name evidence="3" type="ORF">SNEC2469_LOCUS21164</name>
</gene>
<dbReference type="PROSITE" id="PS00141">
    <property type="entry name" value="ASP_PROTEASE"/>
    <property type="match status" value="1"/>
</dbReference>
<feature type="region of interest" description="Disordered" evidence="1">
    <location>
        <begin position="996"/>
        <end position="1016"/>
    </location>
</feature>
<dbReference type="Pfam" id="PF00026">
    <property type="entry name" value="Asp"/>
    <property type="match status" value="1"/>
</dbReference>
<accession>A0A812XJX3</accession>
<feature type="compositionally biased region" description="Basic and acidic residues" evidence="1">
    <location>
        <begin position="1001"/>
        <end position="1015"/>
    </location>
</feature>
<feature type="region of interest" description="Disordered" evidence="1">
    <location>
        <begin position="1"/>
        <end position="57"/>
    </location>
</feature>
<name>A0A812XJX3_9DINO</name>
<dbReference type="CDD" id="cd05471">
    <property type="entry name" value="pepsin_like"/>
    <property type="match status" value="1"/>
</dbReference>
<keyword evidence="4" id="KW-1185">Reference proteome</keyword>
<dbReference type="Gene3D" id="2.40.70.10">
    <property type="entry name" value="Acid Proteases"/>
    <property type="match status" value="1"/>
</dbReference>
<evidence type="ECO:0000313" key="4">
    <source>
        <dbReference type="Proteomes" id="UP000601435"/>
    </source>
</evidence>
<dbReference type="Pfam" id="PF22969">
    <property type="entry name" value="Ig_NUP210_2nd"/>
    <property type="match status" value="1"/>
</dbReference>
<reference evidence="3" key="1">
    <citation type="submission" date="2021-02" db="EMBL/GenBank/DDBJ databases">
        <authorList>
            <person name="Dougan E. K."/>
            <person name="Rhodes N."/>
            <person name="Thang M."/>
            <person name="Chan C."/>
        </authorList>
    </citation>
    <scope>NUCLEOTIDE SEQUENCE</scope>
</reference>
<evidence type="ECO:0000256" key="1">
    <source>
        <dbReference type="SAM" id="MobiDB-lite"/>
    </source>
</evidence>
<dbReference type="SUPFAM" id="SSF50630">
    <property type="entry name" value="Acid proteases"/>
    <property type="match status" value="1"/>
</dbReference>
<dbReference type="InterPro" id="IPR001969">
    <property type="entry name" value="Aspartic_peptidase_AS"/>
</dbReference>
<feature type="domain" description="Peptidase A1" evidence="2">
    <location>
        <begin position="418"/>
        <end position="823"/>
    </location>
</feature>
<dbReference type="EMBL" id="CAJNJA010037363">
    <property type="protein sequence ID" value="CAE7732322.1"/>
    <property type="molecule type" value="Genomic_DNA"/>
</dbReference>
<dbReference type="PANTHER" id="PTHR23019:SF0">
    <property type="entry name" value="NUCLEAR PORE MEMBRANE GLYCOPROTEIN 210"/>
    <property type="match status" value="1"/>
</dbReference>
<proteinExistence type="predicted"/>
<dbReference type="InterPro" id="IPR034164">
    <property type="entry name" value="Pepsin-like_dom"/>
</dbReference>
<dbReference type="PANTHER" id="PTHR23019">
    <property type="entry name" value="NUCLEAR PORE MEMBRANE GLYCOPROTEIN GP210-RELATED"/>
    <property type="match status" value="1"/>
</dbReference>
<feature type="compositionally biased region" description="Low complexity" evidence="1">
    <location>
        <begin position="1"/>
        <end position="17"/>
    </location>
</feature>
<feature type="compositionally biased region" description="Pro residues" evidence="1">
    <location>
        <begin position="925"/>
        <end position="938"/>
    </location>
</feature>
<sequence length="3302" mass="355659">MASWGDDQPAQAAQGQGYDDGRGRRGYGHGGGGWGGYRHRDDRRRGGGGQFPQAAHNPYDVRLPHFLQSIAECEDDARKTSIIMVDSRDERIVSPFQAWLVKEIMTNSSSSVNVLTERDQVMPPNSGYHMSLFANYTLDGIKATIAVSIDSQTGAPCGGWDDMTARALSHVAFQPFTWPVLRDTSPSYTDVKICNGNEILFHWIFRGYRADTDLSVQQQFADEYFIRGWRVSLFSFECGGRTYSIGPNGTVIAGDSARSRVELRVSDRSSEDAVGHDADRVEFRYRDSNNRIDLKCSRTSVPATWLTVSHISGPTLIQTISRCRDQRARVEGPEQTEQFAQLAAAHQGWWHDAATLDPSQVGVRVTFVAGLDAGNFHVQTESKLFVRDPEVVATKALAEMSHDGGAIAAVPRRPPALAQSAWSAAAESANALADIPSGSGELAVRRRAQDDLNTRTFAAAVDPINYDQNDEEDTRGHISDPVRDQVDCFRCGPVSFLAQKQRSFRGLRRLLPMLKAICGRMLIGKTRCTRLPHHWQKTVSTMHLSKKVAVGADNEAERRCEQELPVIYDTGSFEVVAEHEFVSGDVVTAEASGDSPVAASDMTFWMVQSHELKFWKTGHAIGSEKMRKRIPDGFSGDSSEDRSLLEEMRLDSFALCYQRGGTASPGWLKLGPSISAMAHDAGFQSVDVSGDSHWATKLSQFKVDLDGIDTTSGALIDSGTSLLTFPRSASHITDALKQKVRKDCSNLDQLPTLYFELDGAEVVLPPRAYIFKVLDNNGNPYCRGAFMKVDKESQFGEVFILGMPFLRYYFTVFDRQNKQVHIARSTEDCQVAHHMSLLATNASASGRSGRHGFGSADFQEATPADLDDVISPSWVSAAALSNDKLNKIDNKWVEVKRCMPQEVMRARESGKKDDFEPERPSGPYHGPPPGGPPGGPPPGYGYPPPPCYGGYPGYPPPGYGGYPYGYYPPPPPDYYAAYGYPPPHAYGPYGGYPPAAPTRQEPQKAAKAGDSHTDTHCTPSQLNNLLLSRAIAAGMHAWHAVYAVCLAWALVGAEPKISVVTALLPPRGVPGDAARADGEPGTRGARLRVEASGGCFRWISQRPDLVALEEPLPEELPPRRAAEAEAEAACQEACLHVGRQFLVQEDPGAAGDGCQPVAIIRSLAESVDNVEKVLVLAQDIHSSGVELRCEVYIANIHRIEVETSVRRINVDDVETLGVKAYDKQGNVFSSLEGLQFRWRIGDESILQRPKLVDSAFKLSPVRRALAEAGADPDTVLLRGVATGRTTVGANLTVAGMQHVVSPDVPLTVLENIVLLPSLMRAPPMAHLQLQLKVLRGPRRPLEEFPSVALPVPHFSWHAQAVEGGPDVLFVQPQMGLVVTQHLGSGRVLAVDSRIENNTAASIVHVANPAVLRFTTLPLWRGPGVPFDAHAPGWLGTLESGWEDAELQVLRFDTAGVSSAEPKLQLVQGRTYALKLELMDDLSQPMQIPLNLRAEVRCVAEPDMPPVLQLLHQASNSAVIIFRAVEPGEGVITIDGLTLQADSEDQARGLKTLPLKLTAKQVFHVAPELRPLVPVPGPMLLPRWHSYLLKVAGGSGQQAFALTQLNPAGVASVSAEGRVQVFGRLGSAELLVYDTRNPENNFTLPVLIRRAGHLRLLPRYLQIRLSSDHPTEEVVRVQARPEEGGDDAELCRLLRNLSFWNCTALFPSDQLVPEVSNNTVASVLAASSGEFATCAVLHVRPLAAGRFQLIAKAQEVDVPALPSASLPFEVYKPLKWQLLGVPSPADVLAAAQTNQSAALVVAPCSSVRLCISDGPLGLTVQGRETWNLTAGAHITVQRLSHRCFEVACLQVTPGPVRLVGEVSHSPADPAHGHTFVDRLDLWLRCSVPARVQATAELHADDLPDDKDRGEALGVQRGRETAFRAKFTDGFGRTILNASEYWLRWSLVPTGSKDGVPFQKAWLSTGKELSLASLAVPRDATVGATARLKLEVSLPPSSLCASAATLAALPLPSGDDLGLVVARKLELRWPGHPEKPRFAIFKNLTIVLEAGFGTGRARLEVSGQEILEVIEARQICGDVPDGHPCVPALWIGSPCNVTKAAVQRWFLKPFAQGTASLRLWDPDLLGARPQRLEIAIRAAKQLDVGLLGEDASDGTVLVVRGVLRQLRVDIRDAEGEALGMVNWAALNLKLRSSDPGAFEVRESTTAARCGHYECICHTPGIYRLSAEMQDYPSGTIYSRVLHVHCLPEFDVVLKNIVVMPGQAFELAFTGGPPRSDDRTFFRFTSSAPDVASIDEGVGLVIALSPGSADLSVQLLERETRREIARAGAHVTVGIPWNASIGALDTLAGQAEAASDEGLVLRWGGPEPLRLRVRLWSGELELTPLLLGMASAQASPSFSAESSRKVYKTALDMGHPVVEAVEAAAVVAQRTAVDEGLSLAPDTAGAGAAFGVRCRFRWSSDSSVVLEPVGFGALAVDVRTAPASVTLAGKEVEVAVQIDCPLGSGYEQLHLQAKRLVPVVQPLQLLTPVTGVCAAAVDASSLLVPSHARLPLAFNLPRSHLQVDVVGRTIQLLETGDVIELETGSELGDSSLRVQAVDSQLVPAMQISVFVRKAFAARIDSVPSRLPLGSSALCPLYLVDANGQTMALPSNFQVDVFSSHAALMAEVHRSSRGTSLYLRPLSEGCALLSAAVRMPDGRRLPSDVAEICVVRGVLVGQGQLLLQPGSRLNLDPEELFSGKASAGRPPLAFSLRLAQLGSRSLEETAESLAAEVAAVLTGGLSSPGHGALQVRMVRARWSVKQEQGELLLGAEVDLQVSARELAEVAGRSAELGLRDLAEVLWTYQDVQPNESPGSQTLSAHAVASAEVLPGVSPKQSNANATEVTGIRGASKLIALRSSRTAVAVAERSTPDATAGWHSLQPRIVKVEGPRVTALALEPGVATLRYCDGIVTADIQVTVAHARQLMVRAAPEGGPSPALVARKIFSNEANSAPMQAKFRAFREGGSEAEEFLSDPFLLQNFHLQCNPTEAAMLEFFNFKASGDACVLTAREPSVTALQRLSPSRLGLEASLPGSIGGGIVLEWPFAPQFRIIQESQLLASGEVCATLRTSQPEATVVVWTGGHSIQADLAQIHSSLGNVSVKVRPSHKGPFVDLRLMWHAAVESGVSEEVQLLVWSPATSQASNCRVRVEPTKVQCTQHDGRSGFELCLLALAVAAMVWFLARSCSRPPPADGSPGSGLGAAFQGVGAGPVFSGDPFGGPRAVSPFQALGRELSSGHCAASRQNPGTCRLRRDRALSQPSAENKMD</sequence>
<dbReference type="InterPro" id="IPR021109">
    <property type="entry name" value="Peptidase_aspartic_dom_sf"/>
</dbReference>
<dbReference type="InterPro" id="IPR055097">
    <property type="entry name" value="Ig_NUP210_2nd"/>
</dbReference>
<feature type="compositionally biased region" description="Polar residues" evidence="1">
    <location>
        <begin position="3293"/>
        <end position="3302"/>
    </location>
</feature>
<evidence type="ECO:0000259" key="2">
    <source>
        <dbReference type="PROSITE" id="PS51767"/>
    </source>
</evidence>
<dbReference type="PROSITE" id="PS51767">
    <property type="entry name" value="PEPTIDASE_A1"/>
    <property type="match status" value="1"/>
</dbReference>
<feature type="region of interest" description="Disordered" evidence="1">
    <location>
        <begin position="903"/>
        <end position="938"/>
    </location>
</feature>
<dbReference type="Proteomes" id="UP000601435">
    <property type="component" value="Unassembled WGS sequence"/>
</dbReference>
<dbReference type="InterPro" id="IPR033121">
    <property type="entry name" value="PEPTIDASE_A1"/>
</dbReference>
<feature type="region of interest" description="Disordered" evidence="1">
    <location>
        <begin position="3273"/>
        <end position="3302"/>
    </location>
</feature>
<comment type="caution">
    <text evidence="3">The sequence shown here is derived from an EMBL/GenBank/DDBJ whole genome shotgun (WGS) entry which is preliminary data.</text>
</comment>
<protein>
    <submittedName>
        <fullName evidence="3">GB210 protein</fullName>
    </submittedName>
</protein>
<dbReference type="InterPro" id="IPR045197">
    <property type="entry name" value="NUP210-like"/>
</dbReference>
<dbReference type="GO" id="GO:0004190">
    <property type="term" value="F:aspartic-type endopeptidase activity"/>
    <property type="evidence" value="ECO:0007669"/>
    <property type="project" value="InterPro"/>
</dbReference>
<feature type="compositionally biased region" description="Basic and acidic residues" evidence="1">
    <location>
        <begin position="903"/>
        <end position="919"/>
    </location>
</feature>
<organism evidence="3 4">
    <name type="scientific">Symbiodinium necroappetens</name>
    <dbReference type="NCBI Taxonomy" id="1628268"/>
    <lineage>
        <taxon>Eukaryota</taxon>
        <taxon>Sar</taxon>
        <taxon>Alveolata</taxon>
        <taxon>Dinophyceae</taxon>
        <taxon>Suessiales</taxon>
        <taxon>Symbiodiniaceae</taxon>
        <taxon>Symbiodinium</taxon>
    </lineage>
</organism>